<comment type="caution">
    <text evidence="9">The sequence shown here is derived from an EMBL/GenBank/DDBJ whole genome shotgun (WGS) entry which is preliminary data.</text>
</comment>
<feature type="compositionally biased region" description="Polar residues" evidence="6">
    <location>
        <begin position="34"/>
        <end position="45"/>
    </location>
</feature>
<dbReference type="PANTHER" id="PTHR43791">
    <property type="entry name" value="PERMEASE-RELATED"/>
    <property type="match status" value="1"/>
</dbReference>
<feature type="transmembrane region" description="Helical" evidence="7">
    <location>
        <begin position="130"/>
        <end position="148"/>
    </location>
</feature>
<evidence type="ECO:0000256" key="2">
    <source>
        <dbReference type="ARBA" id="ARBA00022448"/>
    </source>
</evidence>
<dbReference type="GO" id="GO:0016020">
    <property type="term" value="C:membrane"/>
    <property type="evidence" value="ECO:0007669"/>
    <property type="project" value="UniProtKB-SubCell"/>
</dbReference>
<feature type="transmembrane region" description="Helical" evidence="7">
    <location>
        <begin position="160"/>
        <end position="178"/>
    </location>
</feature>
<feature type="transmembrane region" description="Helical" evidence="7">
    <location>
        <begin position="385"/>
        <end position="406"/>
    </location>
</feature>
<evidence type="ECO:0000256" key="5">
    <source>
        <dbReference type="ARBA" id="ARBA00023136"/>
    </source>
</evidence>
<feature type="transmembrane region" description="Helical" evidence="7">
    <location>
        <begin position="354"/>
        <end position="373"/>
    </location>
</feature>
<keyword evidence="3 7" id="KW-0812">Transmembrane</keyword>
<name>A0A9P5YF32_9AGAR</name>
<comment type="subcellular location">
    <subcellularLocation>
        <location evidence="1">Membrane</location>
        <topology evidence="1">Multi-pass membrane protein</topology>
    </subcellularLocation>
</comment>
<dbReference type="OrthoDB" id="2985014at2759"/>
<dbReference type="PANTHER" id="PTHR43791:SF36">
    <property type="entry name" value="TRANSPORTER, PUTATIVE (AFU_ORTHOLOGUE AFUA_6G08340)-RELATED"/>
    <property type="match status" value="1"/>
</dbReference>
<evidence type="ECO:0000256" key="3">
    <source>
        <dbReference type="ARBA" id="ARBA00022692"/>
    </source>
</evidence>
<dbReference type="GO" id="GO:0022857">
    <property type="term" value="F:transmembrane transporter activity"/>
    <property type="evidence" value="ECO:0007669"/>
    <property type="project" value="InterPro"/>
</dbReference>
<evidence type="ECO:0000313" key="10">
    <source>
        <dbReference type="Proteomes" id="UP000807353"/>
    </source>
</evidence>
<feature type="region of interest" description="Disordered" evidence="6">
    <location>
        <begin position="1"/>
        <end position="49"/>
    </location>
</feature>
<evidence type="ECO:0000256" key="6">
    <source>
        <dbReference type="SAM" id="MobiDB-lite"/>
    </source>
</evidence>
<feature type="domain" description="Major facilitator superfamily (MFS) profile" evidence="8">
    <location>
        <begin position="91"/>
        <end position="495"/>
    </location>
</feature>
<keyword evidence="4 7" id="KW-1133">Transmembrane helix</keyword>
<evidence type="ECO:0000256" key="7">
    <source>
        <dbReference type="SAM" id="Phobius"/>
    </source>
</evidence>
<dbReference type="InterPro" id="IPR036259">
    <property type="entry name" value="MFS_trans_sf"/>
</dbReference>
<feature type="transmembrane region" description="Helical" evidence="7">
    <location>
        <begin position="412"/>
        <end position="435"/>
    </location>
</feature>
<evidence type="ECO:0000313" key="9">
    <source>
        <dbReference type="EMBL" id="KAF9467712.1"/>
    </source>
</evidence>
<gene>
    <name evidence="9" type="ORF">BDZ94DRAFT_1305330</name>
</gene>
<accession>A0A9P5YF32</accession>
<sequence length="495" mass="54965">MAHIEQHTADAGATILPSRQSSDDDVEKSSSEVPNTEGTFYQNQMGPKPKRKHFFSSLDPSYAAAVHRDAASVEYTEDEERAVKRKIDNTVLPLWGASYVFNQFDRTNIGNAHVIKAFNDNYGITDNDKWTLALSIFYVGYCLLEMPANILQRHIGANRFFFLALTFWGIASLSFVYARGYAGLLVLRVLMGIGEAGYYAGMIYYLSFWYKRHELAMRISLCMTGTLPGAIGGLLAFGLVRAHTSILQGWQFLFLIEAIPTLIMAVMILFFLPSFPFSATFLTPRERAIAQARLNRDHRPQSHGGMTGWQGFKAVISDLNAWLFMLVYASFNVGVATVSYFLPTLIKGLGFSSINAQGLTVAPYFAGWFMVFFQAWHSDRTRDRGWHIMLSCTISFVGYIILATSVQKSVGAAYFALFLVVGGNYSLFPLVMSWAANTFSPTSKRGVGTAFIVSISNCVSIASPQVYFDPKDSFRKGHAISAGGVYPSNSTFIDE</sequence>
<dbReference type="Proteomes" id="UP000807353">
    <property type="component" value="Unassembled WGS sequence"/>
</dbReference>
<feature type="transmembrane region" description="Helical" evidence="7">
    <location>
        <begin position="219"/>
        <end position="240"/>
    </location>
</feature>
<evidence type="ECO:0000256" key="4">
    <source>
        <dbReference type="ARBA" id="ARBA00022989"/>
    </source>
</evidence>
<dbReference type="InterPro" id="IPR020846">
    <property type="entry name" value="MFS_dom"/>
</dbReference>
<evidence type="ECO:0000256" key="1">
    <source>
        <dbReference type="ARBA" id="ARBA00004141"/>
    </source>
</evidence>
<reference evidence="9" key="1">
    <citation type="submission" date="2020-11" db="EMBL/GenBank/DDBJ databases">
        <authorList>
            <consortium name="DOE Joint Genome Institute"/>
            <person name="Ahrendt S."/>
            <person name="Riley R."/>
            <person name="Andreopoulos W."/>
            <person name="Labutti K."/>
            <person name="Pangilinan J."/>
            <person name="Ruiz-Duenas F.J."/>
            <person name="Barrasa J.M."/>
            <person name="Sanchez-Garcia M."/>
            <person name="Camarero S."/>
            <person name="Miyauchi S."/>
            <person name="Serrano A."/>
            <person name="Linde D."/>
            <person name="Babiker R."/>
            <person name="Drula E."/>
            <person name="Ayuso-Fernandez I."/>
            <person name="Pacheco R."/>
            <person name="Padilla G."/>
            <person name="Ferreira P."/>
            <person name="Barriuso J."/>
            <person name="Kellner H."/>
            <person name="Castanera R."/>
            <person name="Alfaro M."/>
            <person name="Ramirez L."/>
            <person name="Pisabarro A.G."/>
            <person name="Kuo A."/>
            <person name="Tritt A."/>
            <person name="Lipzen A."/>
            <person name="He G."/>
            <person name="Yan M."/>
            <person name="Ng V."/>
            <person name="Cullen D."/>
            <person name="Martin F."/>
            <person name="Rosso M.-N."/>
            <person name="Henrissat B."/>
            <person name="Hibbett D."/>
            <person name="Martinez A.T."/>
            <person name="Grigoriev I.V."/>
        </authorList>
    </citation>
    <scope>NUCLEOTIDE SEQUENCE</scope>
    <source>
        <strain evidence="9">CBS 247.69</strain>
    </source>
</reference>
<keyword evidence="5 7" id="KW-0472">Membrane</keyword>
<proteinExistence type="predicted"/>
<evidence type="ECO:0000259" key="8">
    <source>
        <dbReference type="PROSITE" id="PS50850"/>
    </source>
</evidence>
<keyword evidence="2" id="KW-0813">Transport</keyword>
<feature type="transmembrane region" description="Helical" evidence="7">
    <location>
        <begin position="321"/>
        <end position="342"/>
    </location>
</feature>
<dbReference type="PROSITE" id="PS50850">
    <property type="entry name" value="MFS"/>
    <property type="match status" value="1"/>
</dbReference>
<protein>
    <submittedName>
        <fullName evidence="9">MFS general substrate transporter</fullName>
    </submittedName>
</protein>
<dbReference type="FunFam" id="1.20.1250.20:FF:000013">
    <property type="entry name" value="MFS general substrate transporter"/>
    <property type="match status" value="1"/>
</dbReference>
<feature type="transmembrane region" description="Helical" evidence="7">
    <location>
        <begin position="184"/>
        <end position="207"/>
    </location>
</feature>
<dbReference type="InterPro" id="IPR011701">
    <property type="entry name" value="MFS"/>
</dbReference>
<dbReference type="EMBL" id="MU150236">
    <property type="protein sequence ID" value="KAF9467712.1"/>
    <property type="molecule type" value="Genomic_DNA"/>
</dbReference>
<organism evidence="9 10">
    <name type="scientific">Collybia nuda</name>
    <dbReference type="NCBI Taxonomy" id="64659"/>
    <lineage>
        <taxon>Eukaryota</taxon>
        <taxon>Fungi</taxon>
        <taxon>Dikarya</taxon>
        <taxon>Basidiomycota</taxon>
        <taxon>Agaricomycotina</taxon>
        <taxon>Agaricomycetes</taxon>
        <taxon>Agaricomycetidae</taxon>
        <taxon>Agaricales</taxon>
        <taxon>Tricholomatineae</taxon>
        <taxon>Clitocybaceae</taxon>
        <taxon>Collybia</taxon>
    </lineage>
</organism>
<dbReference type="AlphaFoldDB" id="A0A9P5YF32"/>
<dbReference type="Gene3D" id="1.20.1250.20">
    <property type="entry name" value="MFS general substrate transporter like domains"/>
    <property type="match status" value="2"/>
</dbReference>
<feature type="transmembrane region" description="Helical" evidence="7">
    <location>
        <begin position="447"/>
        <end position="468"/>
    </location>
</feature>
<feature type="transmembrane region" description="Helical" evidence="7">
    <location>
        <begin position="252"/>
        <end position="272"/>
    </location>
</feature>
<keyword evidence="10" id="KW-1185">Reference proteome</keyword>
<dbReference type="Pfam" id="PF07690">
    <property type="entry name" value="MFS_1"/>
    <property type="match status" value="1"/>
</dbReference>
<dbReference type="SUPFAM" id="SSF103473">
    <property type="entry name" value="MFS general substrate transporter"/>
    <property type="match status" value="1"/>
</dbReference>